<comment type="subcellular location">
    <subcellularLocation>
        <location evidence="1">Membrane</location>
        <topology evidence="1">Multi-pass membrane protein</topology>
    </subcellularLocation>
</comment>
<feature type="transmembrane region" description="Helical" evidence="6">
    <location>
        <begin position="99"/>
        <end position="116"/>
    </location>
</feature>
<evidence type="ECO:0000256" key="5">
    <source>
        <dbReference type="ARBA" id="ARBA00023136"/>
    </source>
</evidence>
<keyword evidence="9" id="KW-1185">Reference proteome</keyword>
<keyword evidence="3 6" id="KW-0812">Transmembrane</keyword>
<protein>
    <submittedName>
        <fullName evidence="8">Na+/H+ antiporter NhaC family protein</fullName>
    </submittedName>
</protein>
<proteinExistence type="predicted"/>
<reference evidence="8 9" key="1">
    <citation type="submission" date="2023-10" db="EMBL/GenBank/DDBJ databases">
        <title>Saccharopolyspora sp. nov., isolated from mangrove soil.</title>
        <authorList>
            <person name="Lu Y."/>
            <person name="Liu W."/>
        </authorList>
    </citation>
    <scope>NUCLEOTIDE SEQUENCE [LARGE SCALE GENOMIC DNA]</scope>
    <source>
        <strain evidence="8 9">S2-29</strain>
    </source>
</reference>
<dbReference type="InterPro" id="IPR004680">
    <property type="entry name" value="Cit_transptr-like_dom"/>
</dbReference>
<evidence type="ECO:0000256" key="2">
    <source>
        <dbReference type="ARBA" id="ARBA00022448"/>
    </source>
</evidence>
<dbReference type="RefSeq" id="WP_324269186.1">
    <property type="nucleotide sequence ID" value="NZ_JAWLNX010000032.1"/>
</dbReference>
<feature type="transmembrane region" description="Helical" evidence="6">
    <location>
        <begin position="44"/>
        <end position="67"/>
    </location>
</feature>
<evidence type="ECO:0000256" key="1">
    <source>
        <dbReference type="ARBA" id="ARBA00004141"/>
    </source>
</evidence>
<keyword evidence="4 6" id="KW-1133">Transmembrane helix</keyword>
<evidence type="ECO:0000256" key="3">
    <source>
        <dbReference type="ARBA" id="ARBA00022692"/>
    </source>
</evidence>
<comment type="caution">
    <text evidence="8">The sequence shown here is derived from an EMBL/GenBank/DDBJ whole genome shotgun (WGS) entry which is preliminary data.</text>
</comment>
<evidence type="ECO:0000256" key="4">
    <source>
        <dbReference type="ARBA" id="ARBA00022989"/>
    </source>
</evidence>
<feature type="transmembrane region" description="Helical" evidence="6">
    <location>
        <begin position="73"/>
        <end position="92"/>
    </location>
</feature>
<accession>A0ABU6AJX3</accession>
<dbReference type="EMBL" id="JAWLNX010000032">
    <property type="protein sequence ID" value="MEB3371762.1"/>
    <property type="molecule type" value="Genomic_DNA"/>
</dbReference>
<name>A0ABU6AJX3_9PSEU</name>
<keyword evidence="2" id="KW-0813">Transport</keyword>
<keyword evidence="5 6" id="KW-0472">Membrane</keyword>
<evidence type="ECO:0000313" key="9">
    <source>
        <dbReference type="Proteomes" id="UP001327093"/>
    </source>
</evidence>
<feature type="transmembrane region" description="Helical" evidence="6">
    <location>
        <begin position="20"/>
        <end position="37"/>
    </location>
</feature>
<sequence length="125" mass="12613">MRPGIGLYNSKHHREAINAVPWGVVLLVCGVLTYVGVLEHIGTVAFLGDAVAGIGIPLIAAAALAYVGGIVSAFATSSGVIAALVPLAVPLLQNGDLNPISLVAVIAVASTIVDVSPSPPTAPWW</sequence>
<organism evidence="8 9">
    <name type="scientific">Saccharopolyspora mangrovi</name>
    <dbReference type="NCBI Taxonomy" id="3082379"/>
    <lineage>
        <taxon>Bacteria</taxon>
        <taxon>Bacillati</taxon>
        <taxon>Actinomycetota</taxon>
        <taxon>Actinomycetes</taxon>
        <taxon>Pseudonocardiales</taxon>
        <taxon>Pseudonocardiaceae</taxon>
        <taxon>Saccharopolyspora</taxon>
    </lineage>
</organism>
<feature type="domain" description="Citrate transporter-like" evidence="7">
    <location>
        <begin position="8"/>
        <end position="107"/>
    </location>
</feature>
<evidence type="ECO:0000259" key="7">
    <source>
        <dbReference type="Pfam" id="PF03600"/>
    </source>
</evidence>
<evidence type="ECO:0000313" key="8">
    <source>
        <dbReference type="EMBL" id="MEB3371762.1"/>
    </source>
</evidence>
<dbReference type="Proteomes" id="UP001327093">
    <property type="component" value="Unassembled WGS sequence"/>
</dbReference>
<evidence type="ECO:0000256" key="6">
    <source>
        <dbReference type="SAM" id="Phobius"/>
    </source>
</evidence>
<dbReference type="Pfam" id="PF03600">
    <property type="entry name" value="CitMHS"/>
    <property type="match status" value="1"/>
</dbReference>
<gene>
    <name evidence="8" type="ORF">R4I43_30615</name>
</gene>